<organism evidence="1">
    <name type="scientific">Lygus lineolaris</name>
    <name type="common">Tarnished plant bug</name>
    <dbReference type="NCBI Taxonomy" id="50650"/>
    <lineage>
        <taxon>Eukaryota</taxon>
        <taxon>Metazoa</taxon>
        <taxon>Ecdysozoa</taxon>
        <taxon>Arthropoda</taxon>
        <taxon>Hexapoda</taxon>
        <taxon>Insecta</taxon>
        <taxon>Pterygota</taxon>
        <taxon>Neoptera</taxon>
        <taxon>Paraneoptera</taxon>
        <taxon>Hemiptera</taxon>
        <taxon>Heteroptera</taxon>
        <taxon>Panheteroptera</taxon>
        <taxon>Cimicomorpha</taxon>
        <taxon>Miridae</taxon>
        <taxon>Mirini</taxon>
        <taxon>Lygus</taxon>
    </lineage>
</organism>
<dbReference type="Gene3D" id="1.10.238.20">
    <property type="entry name" value="Pheromone/general odorant binding protein domain"/>
    <property type="match status" value="1"/>
</dbReference>
<dbReference type="InterPro" id="IPR006170">
    <property type="entry name" value="PBP/GOBP"/>
</dbReference>
<dbReference type="EMBL" id="KF240746">
    <property type="protein sequence ID" value="AHF71039.1"/>
    <property type="molecule type" value="mRNA"/>
</dbReference>
<dbReference type="InterPro" id="IPR036728">
    <property type="entry name" value="PBP_GOBP_sf"/>
</dbReference>
<reference evidence="1" key="1">
    <citation type="journal article" date="2014" name="Insect Mol. Biol.">
        <title>Cloning and expression profiling of odorant-binding proteins in the tarnished plant bug, Lygus lineolaris.</title>
        <authorList>
            <person name="Hull J.J."/>
            <person name="Perera O.P."/>
            <person name="Snodgrass G.L."/>
        </authorList>
    </citation>
    <scope>NUCLEOTIDE SEQUENCE</scope>
</reference>
<accession>W0HHT7</accession>
<dbReference type="SMART" id="SM00708">
    <property type="entry name" value="PhBP"/>
    <property type="match status" value="1"/>
</dbReference>
<dbReference type="CDD" id="cd23992">
    <property type="entry name" value="PBP_GOBP"/>
    <property type="match status" value="1"/>
</dbReference>
<dbReference type="GO" id="GO:0005549">
    <property type="term" value="F:odorant binding"/>
    <property type="evidence" value="ECO:0007669"/>
    <property type="project" value="InterPro"/>
</dbReference>
<name>W0HHT7_LYGLI</name>
<evidence type="ECO:0000313" key="1">
    <source>
        <dbReference type="EMBL" id="AHF71039.1"/>
    </source>
</evidence>
<dbReference type="Pfam" id="PF01395">
    <property type="entry name" value="PBP_GOBP"/>
    <property type="match status" value="1"/>
</dbReference>
<sequence>MVAECPAYSWVCQSTLSYYLHLQQTLQYIDRDPTLAMNQSSCILTLALTIFVMVVVSGFKELDSVLPQAKQEECRKESNFQGELSGDVSQNVTQELKCFAACSLVKLGLMNEKDGTINTTQLDELIAKHTAGKDAADMFKHSVVEPCLKEVNKTADYCEYSFQLVTCGMNKVKPPTTG</sequence>
<protein>
    <submittedName>
        <fullName evidence="1">Odorant-binding protein 12</fullName>
    </submittedName>
</protein>
<dbReference type="SUPFAM" id="SSF47565">
    <property type="entry name" value="Insect pheromone/odorant-binding proteins"/>
    <property type="match status" value="1"/>
</dbReference>
<dbReference type="AlphaFoldDB" id="W0HHT7"/>
<proteinExistence type="evidence at transcript level"/>